<evidence type="ECO:0000313" key="9">
    <source>
        <dbReference type="EMBL" id="WDR02363.1"/>
    </source>
</evidence>
<comment type="subcellular location">
    <subcellularLocation>
        <location evidence="1 7">Cell membrane</location>
        <topology evidence="1 7">Multi-pass membrane protein</topology>
    </subcellularLocation>
</comment>
<dbReference type="Gene3D" id="1.10.3720.10">
    <property type="entry name" value="MetI-like"/>
    <property type="match status" value="1"/>
</dbReference>
<dbReference type="Proteomes" id="UP001220530">
    <property type="component" value="Chromosome"/>
</dbReference>
<evidence type="ECO:0000256" key="5">
    <source>
        <dbReference type="ARBA" id="ARBA00022989"/>
    </source>
</evidence>
<evidence type="ECO:0000256" key="1">
    <source>
        <dbReference type="ARBA" id="ARBA00004651"/>
    </source>
</evidence>
<keyword evidence="3" id="KW-1003">Cell membrane</keyword>
<dbReference type="PROSITE" id="PS50928">
    <property type="entry name" value="ABC_TM1"/>
    <property type="match status" value="1"/>
</dbReference>
<dbReference type="EMBL" id="CP118246">
    <property type="protein sequence ID" value="WDR02363.1"/>
    <property type="molecule type" value="Genomic_DNA"/>
</dbReference>
<accession>A0ABY7YM25</accession>
<dbReference type="InterPro" id="IPR000515">
    <property type="entry name" value="MetI-like"/>
</dbReference>
<feature type="transmembrane region" description="Helical" evidence="7">
    <location>
        <begin position="113"/>
        <end position="135"/>
    </location>
</feature>
<dbReference type="PANTHER" id="PTHR43744:SF6">
    <property type="entry name" value="ABC TRANSPORTER PERMEASE PROTEIN YESQ-RELATED"/>
    <property type="match status" value="1"/>
</dbReference>
<sequence length="258" mass="29234">MFKKGLGKISPPMAALAHIGLIILALIMLYPVIWMVLASLRPQAEIFLDKSLVPNNWTLENYINGWNFFGDTTFATFFVNSFIISGLAIVGNVMAACLCGYAFARLKFKWQSLWFAIMIGSMMLPFHAQLIPQYILFVKIGWVNTFLPLVVPKFLATDSFFIFLMVQFMRTLPRELEQAAMIDGASYWQRFTRIILPLCVPAIVTTSIFTFINTYNDFLSQLIYLSGLDNMTVSLALRLFIDAGEVTRISAACLPWPH</sequence>
<evidence type="ECO:0000256" key="7">
    <source>
        <dbReference type="RuleBase" id="RU363032"/>
    </source>
</evidence>
<dbReference type="PANTHER" id="PTHR43744">
    <property type="entry name" value="ABC TRANSPORTER PERMEASE PROTEIN MG189-RELATED-RELATED"/>
    <property type="match status" value="1"/>
</dbReference>
<feature type="transmembrane region" description="Helical" evidence="7">
    <location>
        <begin position="194"/>
        <end position="212"/>
    </location>
</feature>
<keyword evidence="6 7" id="KW-0472">Membrane</keyword>
<evidence type="ECO:0000256" key="6">
    <source>
        <dbReference type="ARBA" id="ARBA00023136"/>
    </source>
</evidence>
<organism evidence="9 10">
    <name type="scientific">Devosia algicola</name>
    <dbReference type="NCBI Taxonomy" id="3026418"/>
    <lineage>
        <taxon>Bacteria</taxon>
        <taxon>Pseudomonadati</taxon>
        <taxon>Pseudomonadota</taxon>
        <taxon>Alphaproteobacteria</taxon>
        <taxon>Hyphomicrobiales</taxon>
        <taxon>Devosiaceae</taxon>
        <taxon>Devosia</taxon>
    </lineage>
</organism>
<evidence type="ECO:0000256" key="3">
    <source>
        <dbReference type="ARBA" id="ARBA00022475"/>
    </source>
</evidence>
<evidence type="ECO:0000256" key="2">
    <source>
        <dbReference type="ARBA" id="ARBA00022448"/>
    </source>
</evidence>
<keyword evidence="2 7" id="KW-0813">Transport</keyword>
<name>A0ABY7YM25_9HYPH</name>
<evidence type="ECO:0000259" key="8">
    <source>
        <dbReference type="PROSITE" id="PS50928"/>
    </source>
</evidence>
<protein>
    <submittedName>
        <fullName evidence="9">Carbohydrate ABC transporter permease</fullName>
    </submittedName>
</protein>
<reference evidence="9 10" key="1">
    <citation type="submission" date="2023-02" db="EMBL/GenBank/DDBJ databases">
        <title>Devosia algicola sp. nov., isolated from the phycosphere of marine algae.</title>
        <authorList>
            <person name="Kim J.M."/>
            <person name="Lee J.K."/>
            <person name="Choi B.J."/>
            <person name="Bayburt H."/>
            <person name="Jeon C.O."/>
        </authorList>
    </citation>
    <scope>NUCLEOTIDE SEQUENCE [LARGE SCALE GENOMIC DNA]</scope>
    <source>
        <strain evidence="9 10">G20-9</strain>
    </source>
</reference>
<keyword evidence="5 7" id="KW-1133">Transmembrane helix</keyword>
<comment type="similarity">
    <text evidence="7">Belongs to the binding-protein-dependent transport system permease family.</text>
</comment>
<feature type="domain" description="ABC transmembrane type-1" evidence="8">
    <location>
        <begin position="78"/>
        <end position="258"/>
    </location>
</feature>
<feature type="transmembrane region" description="Helical" evidence="7">
    <location>
        <begin position="12"/>
        <end position="33"/>
    </location>
</feature>
<feature type="transmembrane region" description="Helical" evidence="7">
    <location>
        <begin position="155"/>
        <end position="173"/>
    </location>
</feature>
<feature type="transmembrane region" description="Helical" evidence="7">
    <location>
        <begin position="77"/>
        <end position="101"/>
    </location>
</feature>
<dbReference type="CDD" id="cd06261">
    <property type="entry name" value="TM_PBP2"/>
    <property type="match status" value="1"/>
</dbReference>
<proteinExistence type="inferred from homology"/>
<keyword evidence="10" id="KW-1185">Reference proteome</keyword>
<keyword evidence="4 7" id="KW-0812">Transmembrane</keyword>
<dbReference type="InterPro" id="IPR035906">
    <property type="entry name" value="MetI-like_sf"/>
</dbReference>
<dbReference type="SUPFAM" id="SSF161098">
    <property type="entry name" value="MetI-like"/>
    <property type="match status" value="1"/>
</dbReference>
<gene>
    <name evidence="9" type="ORF">PSQ19_17355</name>
</gene>
<dbReference type="Pfam" id="PF00528">
    <property type="entry name" value="BPD_transp_1"/>
    <property type="match status" value="1"/>
</dbReference>
<evidence type="ECO:0000313" key="10">
    <source>
        <dbReference type="Proteomes" id="UP001220530"/>
    </source>
</evidence>
<evidence type="ECO:0000256" key="4">
    <source>
        <dbReference type="ARBA" id="ARBA00022692"/>
    </source>
</evidence>